<evidence type="ECO:0000313" key="2">
    <source>
        <dbReference type="EMBL" id="ODS32533.1"/>
    </source>
</evidence>
<dbReference type="AlphaFoldDB" id="A0A1E3XAA7"/>
<sequence length="341" mass="39930">MSRPLRIEFCGAWYHVMNRGANNAKIYNDKEDYTLFLTVLKEACNLFNVTISAYCLMTNHYHILANTPEGNISRFMRHVNGVYTQRHNRKHGKDGPLFRGRFKSVLVQEDMHLMGVVRYIHLNPIKAKMVKNIKDFKWSSHSIYLKGKSSVAWIDVDSILHFFSKNKIEAIKEYKEYMSQDVDKEAEMFYSKKNQSSIYGDNNFIEKIKEFFIISDKRSNIEIKEKRVLMGEGVLKRVNMEICRKFGVGGKKLYQGKRGEENMARFFAITLARELSGLRMPEIAERYKIASYRTVGTICFRFSKRMKGDKKLRNQYNSINHICMTPLSFMTLIFSIFSLLS</sequence>
<dbReference type="PANTHER" id="PTHR34322">
    <property type="entry name" value="TRANSPOSASE, Y1_TNP DOMAIN-CONTAINING"/>
    <property type="match status" value="1"/>
</dbReference>
<protein>
    <recommendedName>
        <fullName evidence="1">Transposase IS200-like domain-containing protein</fullName>
    </recommendedName>
</protein>
<accession>A0A1E3XAA7</accession>
<comment type="caution">
    <text evidence="2">The sequence shown here is derived from an EMBL/GenBank/DDBJ whole genome shotgun (WGS) entry which is preliminary data.</text>
</comment>
<dbReference type="Gene3D" id="1.10.1750.10">
    <property type="match status" value="1"/>
</dbReference>
<dbReference type="GO" id="GO:0043565">
    <property type="term" value="F:sequence-specific DNA binding"/>
    <property type="evidence" value="ECO:0007669"/>
    <property type="project" value="InterPro"/>
</dbReference>
<dbReference type="SUPFAM" id="SSF143422">
    <property type="entry name" value="Transposase IS200-like"/>
    <property type="match status" value="1"/>
</dbReference>
<dbReference type="InterPro" id="IPR010921">
    <property type="entry name" value="Trp_repressor/repl_initiator"/>
</dbReference>
<dbReference type="SUPFAM" id="SSF48295">
    <property type="entry name" value="TrpR-like"/>
    <property type="match status" value="1"/>
</dbReference>
<proteinExistence type="predicted"/>
<dbReference type="Gene3D" id="3.30.70.1290">
    <property type="entry name" value="Transposase IS200-like"/>
    <property type="match status" value="1"/>
</dbReference>
<organism evidence="2 3">
    <name type="scientific">Candidatus Scalindua rubra</name>
    <dbReference type="NCBI Taxonomy" id="1872076"/>
    <lineage>
        <taxon>Bacteria</taxon>
        <taxon>Pseudomonadati</taxon>
        <taxon>Planctomycetota</taxon>
        <taxon>Candidatus Brocadiia</taxon>
        <taxon>Candidatus Brocadiales</taxon>
        <taxon>Candidatus Scalinduaceae</taxon>
        <taxon>Candidatus Scalindua</taxon>
    </lineage>
</organism>
<dbReference type="GO" id="GO:0006313">
    <property type="term" value="P:DNA transposition"/>
    <property type="evidence" value="ECO:0007669"/>
    <property type="project" value="InterPro"/>
</dbReference>
<feature type="domain" description="Transposase IS200-like" evidence="1">
    <location>
        <begin position="9"/>
        <end position="123"/>
    </location>
</feature>
<dbReference type="GO" id="GO:0004803">
    <property type="term" value="F:transposase activity"/>
    <property type="evidence" value="ECO:0007669"/>
    <property type="project" value="InterPro"/>
</dbReference>
<dbReference type="SMART" id="SM01321">
    <property type="entry name" value="Y1_Tnp"/>
    <property type="match status" value="1"/>
</dbReference>
<evidence type="ECO:0000259" key="1">
    <source>
        <dbReference type="SMART" id="SM01321"/>
    </source>
</evidence>
<dbReference type="PATRIC" id="fig|1872076.5.peg.2744"/>
<dbReference type="InterPro" id="IPR002686">
    <property type="entry name" value="Transposase_17"/>
</dbReference>
<dbReference type="Pfam" id="PF01797">
    <property type="entry name" value="Y1_Tnp"/>
    <property type="match status" value="1"/>
</dbReference>
<dbReference type="InterPro" id="IPR036515">
    <property type="entry name" value="Transposase_17_sf"/>
</dbReference>
<dbReference type="EMBL" id="MAYW01000058">
    <property type="protein sequence ID" value="ODS32533.1"/>
    <property type="molecule type" value="Genomic_DNA"/>
</dbReference>
<dbReference type="PANTHER" id="PTHR34322:SF2">
    <property type="entry name" value="TRANSPOSASE IS200-LIKE DOMAIN-CONTAINING PROTEIN"/>
    <property type="match status" value="1"/>
</dbReference>
<reference evidence="2 3" key="1">
    <citation type="submission" date="2016-07" db="EMBL/GenBank/DDBJ databases">
        <title>Draft genome of Scalindua rubra, obtained from a brine-seawater interface in the Red Sea, sheds light on salt adaptation in anammox bacteria.</title>
        <authorList>
            <person name="Speth D.R."/>
            <person name="Lagkouvardos I."/>
            <person name="Wang Y."/>
            <person name="Qian P.-Y."/>
            <person name="Dutilh B.E."/>
            <person name="Jetten M.S."/>
        </authorList>
    </citation>
    <scope>NUCLEOTIDE SEQUENCE [LARGE SCALE GENOMIC DNA]</scope>
    <source>
        <strain evidence="2">BSI-1</strain>
    </source>
</reference>
<evidence type="ECO:0000313" key="3">
    <source>
        <dbReference type="Proteomes" id="UP000094056"/>
    </source>
</evidence>
<name>A0A1E3XAA7_9BACT</name>
<dbReference type="Proteomes" id="UP000094056">
    <property type="component" value="Unassembled WGS sequence"/>
</dbReference>
<gene>
    <name evidence="2" type="ORF">SCARUB_02333</name>
</gene>